<dbReference type="Proteomes" id="UP000078560">
    <property type="component" value="Unassembled WGS sequence"/>
</dbReference>
<reference evidence="2" key="1">
    <citation type="submission" date="2016-05" db="EMBL/GenBank/DDBJ databases">
        <authorList>
            <person name="Naeem Raeece"/>
        </authorList>
    </citation>
    <scope>NUCLEOTIDE SEQUENCE [LARGE SCALE GENOMIC DNA]</scope>
</reference>
<evidence type="ECO:0000313" key="1">
    <source>
        <dbReference type="EMBL" id="SBS95370.1"/>
    </source>
</evidence>
<dbReference type="EMBL" id="FLQU01002029">
    <property type="protein sequence ID" value="SBS95370.1"/>
    <property type="molecule type" value="Genomic_DNA"/>
</dbReference>
<gene>
    <name evidence="1" type="ORF">POVCU2_0095320</name>
</gene>
<feature type="non-terminal residue" evidence="1">
    <location>
        <position position="51"/>
    </location>
</feature>
<proteinExistence type="predicted"/>
<dbReference type="AlphaFoldDB" id="A0A1A8WST0"/>
<name>A0A1A8WST0_PLAOA</name>
<evidence type="ECO:0000313" key="2">
    <source>
        <dbReference type="Proteomes" id="UP000078560"/>
    </source>
</evidence>
<organism evidence="1 2">
    <name type="scientific">Plasmodium ovale curtisi</name>
    <dbReference type="NCBI Taxonomy" id="864141"/>
    <lineage>
        <taxon>Eukaryota</taxon>
        <taxon>Sar</taxon>
        <taxon>Alveolata</taxon>
        <taxon>Apicomplexa</taxon>
        <taxon>Aconoidasida</taxon>
        <taxon>Haemosporida</taxon>
        <taxon>Plasmodiidae</taxon>
        <taxon>Plasmodium</taxon>
        <taxon>Plasmodium (Plasmodium)</taxon>
    </lineage>
</organism>
<protein>
    <submittedName>
        <fullName evidence="1">Uncharacterized protein</fullName>
    </submittedName>
</protein>
<sequence length="51" mass="5765">MGDITLPEVTIKSSKCAYCTILDSIAAIRIQRPRREKGDDPSCIKQMGKYY</sequence>
<accession>A0A1A8WST0</accession>